<keyword evidence="4" id="KW-0862">Zinc</keyword>
<feature type="compositionally biased region" description="Basic and acidic residues" evidence="6">
    <location>
        <begin position="158"/>
        <end position="168"/>
    </location>
</feature>
<dbReference type="InterPro" id="IPR036236">
    <property type="entry name" value="Znf_C2H2_sf"/>
</dbReference>
<feature type="domain" description="C2H2-type" evidence="7">
    <location>
        <begin position="344"/>
        <end position="380"/>
    </location>
</feature>
<dbReference type="Pfam" id="PF00096">
    <property type="entry name" value="zf-C2H2"/>
    <property type="match status" value="2"/>
</dbReference>
<name>A0A077X533_9FUNG</name>
<dbReference type="PROSITE" id="PS00028">
    <property type="entry name" value="ZINC_FINGER_C2H2_1"/>
    <property type="match status" value="1"/>
</dbReference>
<dbReference type="PROSITE" id="PS50157">
    <property type="entry name" value="ZINC_FINGER_C2H2_2"/>
    <property type="match status" value="2"/>
</dbReference>
<feature type="compositionally biased region" description="Low complexity" evidence="6">
    <location>
        <begin position="250"/>
        <end position="259"/>
    </location>
</feature>
<dbReference type="SUPFAM" id="SSF57667">
    <property type="entry name" value="beta-beta-alpha zinc fingers"/>
    <property type="match status" value="1"/>
</dbReference>
<evidence type="ECO:0000256" key="2">
    <source>
        <dbReference type="ARBA" id="ARBA00022737"/>
    </source>
</evidence>
<feature type="domain" description="C2H2-type" evidence="7">
    <location>
        <begin position="382"/>
        <end position="411"/>
    </location>
</feature>
<dbReference type="EMBL" id="LK023386">
    <property type="protein sequence ID" value="CDS14302.1"/>
    <property type="molecule type" value="Genomic_DNA"/>
</dbReference>
<dbReference type="InterPro" id="IPR013087">
    <property type="entry name" value="Znf_C2H2_type"/>
</dbReference>
<feature type="region of interest" description="Disordered" evidence="6">
    <location>
        <begin position="155"/>
        <end position="340"/>
    </location>
</feature>
<keyword evidence="1" id="KW-0479">Metal-binding</keyword>
<dbReference type="PANTHER" id="PTHR14003">
    <property type="entry name" value="TRANSCRIPTIONAL REPRESSOR PROTEIN YY"/>
    <property type="match status" value="1"/>
</dbReference>
<keyword evidence="3 5" id="KW-0863">Zinc-finger</keyword>
<keyword evidence="2" id="KW-0677">Repeat</keyword>
<dbReference type="GO" id="GO:0000978">
    <property type="term" value="F:RNA polymerase II cis-regulatory region sequence-specific DNA binding"/>
    <property type="evidence" value="ECO:0007669"/>
    <property type="project" value="TreeGrafter"/>
</dbReference>
<organism evidence="8">
    <name type="scientific">Lichtheimia ramosa</name>
    <dbReference type="NCBI Taxonomy" id="688394"/>
    <lineage>
        <taxon>Eukaryota</taxon>
        <taxon>Fungi</taxon>
        <taxon>Fungi incertae sedis</taxon>
        <taxon>Mucoromycota</taxon>
        <taxon>Mucoromycotina</taxon>
        <taxon>Mucoromycetes</taxon>
        <taxon>Mucorales</taxon>
        <taxon>Lichtheimiaceae</taxon>
        <taxon>Lichtheimia</taxon>
    </lineage>
</organism>
<dbReference type="SMART" id="SM00355">
    <property type="entry name" value="ZnF_C2H2"/>
    <property type="match status" value="2"/>
</dbReference>
<dbReference type="GO" id="GO:0005667">
    <property type="term" value="C:transcription regulator complex"/>
    <property type="evidence" value="ECO:0007669"/>
    <property type="project" value="TreeGrafter"/>
</dbReference>
<evidence type="ECO:0000256" key="3">
    <source>
        <dbReference type="ARBA" id="ARBA00022771"/>
    </source>
</evidence>
<reference evidence="8" key="1">
    <citation type="journal article" date="2014" name="Genome Announc.">
        <title>De novo whole-genome sequence and genome annotation of Lichtheimia ramosa.</title>
        <authorList>
            <person name="Linde J."/>
            <person name="Schwartze V."/>
            <person name="Binder U."/>
            <person name="Lass-Florl C."/>
            <person name="Voigt K."/>
            <person name="Horn F."/>
        </authorList>
    </citation>
    <scope>NUCLEOTIDE SEQUENCE</scope>
    <source>
        <strain evidence="8">JMRC FSU:6197</strain>
    </source>
</reference>
<feature type="compositionally biased region" description="Acidic residues" evidence="6">
    <location>
        <begin position="172"/>
        <end position="182"/>
    </location>
</feature>
<dbReference type="OrthoDB" id="8922241at2759"/>
<accession>A0A077X533</accession>
<feature type="compositionally biased region" description="Low complexity" evidence="6">
    <location>
        <begin position="322"/>
        <end position="334"/>
    </location>
</feature>
<dbReference type="GO" id="GO:0000785">
    <property type="term" value="C:chromatin"/>
    <property type="evidence" value="ECO:0007669"/>
    <property type="project" value="TreeGrafter"/>
</dbReference>
<evidence type="ECO:0000256" key="4">
    <source>
        <dbReference type="ARBA" id="ARBA00022833"/>
    </source>
</evidence>
<dbReference type="GO" id="GO:0008270">
    <property type="term" value="F:zinc ion binding"/>
    <property type="evidence" value="ECO:0007669"/>
    <property type="project" value="UniProtKB-KW"/>
</dbReference>
<gene>
    <name evidence="8" type="ORF">LRAMOSA06472</name>
</gene>
<dbReference type="GO" id="GO:0031519">
    <property type="term" value="C:PcG protein complex"/>
    <property type="evidence" value="ECO:0007669"/>
    <property type="project" value="TreeGrafter"/>
</dbReference>
<dbReference type="AlphaFoldDB" id="A0A077X533"/>
<sequence>MYKTIYRFRVRVEGKSFSFPLHLCIYQNTSPSFAELVQRMRRAASQQNQDLDLDEYLITVDDSHKQHYNSCSNVILHDDHSLQVALKTMSERHYLELVLQHKRAHTLSPPASYFRRNTSPPAVAPSDPVPLIKPTVIRWSPGHNDNIRLPFASSRSSSIDHEAIRKDSGISLDDEDDDDDDVYEKHQVKKQRVMSGSGDLVTRKLPEPYSPPSSAPTAFSHHHRPSLFESPPIIHPLDFRRPSTAPPSPATHSSSAPSPVVKLPAISSFTSPPLHDHIRSPPQTPCSIPASSPPPSSVPVAGNTASISSCDTPALVPRRASSIKSTSTQSSSNHQQHHRGPGQFLCEHVIDSATGRVCGQTFRRSYDLSRHQSIHMKNRPFCYCSQCGKKFTRMDALRRHERVQGHITAKRSYSRYPLPMDRAQQARVQ</sequence>
<dbReference type="GO" id="GO:0000981">
    <property type="term" value="F:DNA-binding transcription factor activity, RNA polymerase II-specific"/>
    <property type="evidence" value="ECO:0007669"/>
    <property type="project" value="TreeGrafter"/>
</dbReference>
<evidence type="ECO:0000256" key="5">
    <source>
        <dbReference type="PROSITE-ProRule" id="PRU00042"/>
    </source>
</evidence>
<protein>
    <recommendedName>
        <fullName evidence="7">C2H2-type domain-containing protein</fullName>
    </recommendedName>
</protein>
<evidence type="ECO:0000259" key="7">
    <source>
        <dbReference type="PROSITE" id="PS50157"/>
    </source>
</evidence>
<evidence type="ECO:0000313" key="8">
    <source>
        <dbReference type="EMBL" id="CDS14302.1"/>
    </source>
</evidence>
<dbReference type="Gene3D" id="3.30.160.60">
    <property type="entry name" value="Classic Zinc Finger"/>
    <property type="match status" value="2"/>
</dbReference>
<evidence type="ECO:0000256" key="1">
    <source>
        <dbReference type="ARBA" id="ARBA00022723"/>
    </source>
</evidence>
<evidence type="ECO:0000256" key="6">
    <source>
        <dbReference type="SAM" id="MobiDB-lite"/>
    </source>
</evidence>
<dbReference type="PANTHER" id="PTHR14003:SF19">
    <property type="entry name" value="YY2 TRANSCRIPTION FACTOR"/>
    <property type="match status" value="1"/>
</dbReference>
<proteinExistence type="predicted"/>